<gene>
    <name evidence="1" type="ORF">F0562_007252</name>
</gene>
<name>A0A5J5A7R2_9ASTE</name>
<dbReference type="Proteomes" id="UP000325577">
    <property type="component" value="Linkage Group LG3"/>
</dbReference>
<dbReference type="PANTHER" id="PTHR31170:SF9">
    <property type="entry name" value="PROTEIN, PUTATIVE (DUF247)-RELATED"/>
    <property type="match status" value="1"/>
</dbReference>
<proteinExistence type="predicted"/>
<dbReference type="EMBL" id="CM018046">
    <property type="protein sequence ID" value="KAA8525397.1"/>
    <property type="molecule type" value="Genomic_DNA"/>
</dbReference>
<protein>
    <recommendedName>
        <fullName evidence="3">DUF4283 domain-containing protein</fullName>
    </recommendedName>
</protein>
<evidence type="ECO:0008006" key="3">
    <source>
        <dbReference type="Google" id="ProtNLM"/>
    </source>
</evidence>
<dbReference type="OrthoDB" id="672127at2759"/>
<dbReference type="PANTHER" id="PTHR31170">
    <property type="entry name" value="BNAC04G53230D PROTEIN"/>
    <property type="match status" value="1"/>
</dbReference>
<organism evidence="1 2">
    <name type="scientific">Nyssa sinensis</name>
    <dbReference type="NCBI Taxonomy" id="561372"/>
    <lineage>
        <taxon>Eukaryota</taxon>
        <taxon>Viridiplantae</taxon>
        <taxon>Streptophyta</taxon>
        <taxon>Embryophyta</taxon>
        <taxon>Tracheophyta</taxon>
        <taxon>Spermatophyta</taxon>
        <taxon>Magnoliopsida</taxon>
        <taxon>eudicotyledons</taxon>
        <taxon>Gunneridae</taxon>
        <taxon>Pentapetalae</taxon>
        <taxon>asterids</taxon>
        <taxon>Cornales</taxon>
        <taxon>Nyssaceae</taxon>
        <taxon>Nyssa</taxon>
    </lineage>
</organism>
<sequence>MQDCVEINLGKELPDKVMIQDYEGNVFWQKVDYEWIPNTCTKCHRYDHKESNCELKNLRPEVKKQEGKQKESHVSDAFDNKLVDEVDKGDQHKFDSNQITSPKALQLDKLPELIDKGKRKDTNSMIAIVQNSEEGTMIECRTIATTKGIEIDSKNDFDILNTINHDEQEVPRKRIDEGGNQIQVSSISSTNKNSKLSKMEDIDSASAEIEMQDSAASAEIVTKSSALIDIENPYNALVSHIAGMLEGVESTPSMEHCIDRVPMEVRKIDEEAYTPQVVSTVPFHHGNERLQSMEPPKLIYFKKLIERGNMRSEDYVGLIKQQEEKICHCYAETIALNSDKFLTMILVDAGFIIELLLRSYFGDLREQNEPLLSKPWLIIDIEHDLILLRKSASLLCS</sequence>
<dbReference type="InterPro" id="IPR004158">
    <property type="entry name" value="DUF247_pln"/>
</dbReference>
<accession>A0A5J5A7R2</accession>
<reference evidence="1 2" key="1">
    <citation type="submission" date="2019-09" db="EMBL/GenBank/DDBJ databases">
        <title>A chromosome-level genome assembly of the Chinese tupelo Nyssa sinensis.</title>
        <authorList>
            <person name="Yang X."/>
            <person name="Kang M."/>
            <person name="Yang Y."/>
            <person name="Xiong H."/>
            <person name="Wang M."/>
            <person name="Zhang Z."/>
            <person name="Wang Z."/>
            <person name="Wu H."/>
            <person name="Ma T."/>
            <person name="Liu J."/>
            <person name="Xi Z."/>
        </authorList>
    </citation>
    <scope>NUCLEOTIDE SEQUENCE [LARGE SCALE GENOMIC DNA]</scope>
    <source>
        <strain evidence="1">J267</strain>
        <tissue evidence="1">Leaf</tissue>
    </source>
</reference>
<evidence type="ECO:0000313" key="2">
    <source>
        <dbReference type="Proteomes" id="UP000325577"/>
    </source>
</evidence>
<keyword evidence="2" id="KW-1185">Reference proteome</keyword>
<dbReference type="AlphaFoldDB" id="A0A5J5A7R2"/>
<evidence type="ECO:0000313" key="1">
    <source>
        <dbReference type="EMBL" id="KAA8525397.1"/>
    </source>
</evidence>
<dbReference type="Pfam" id="PF03140">
    <property type="entry name" value="DUF247"/>
    <property type="match status" value="1"/>
</dbReference>